<protein>
    <submittedName>
        <fullName evidence="1">Uncharacterized protein</fullName>
    </submittedName>
</protein>
<evidence type="ECO:0000313" key="1">
    <source>
        <dbReference type="EMBL" id="KAJ8866310.1"/>
    </source>
</evidence>
<gene>
    <name evidence="1" type="ORF">PR048_032153</name>
</gene>
<proteinExistence type="predicted"/>
<dbReference type="EMBL" id="JARBHB010000016">
    <property type="protein sequence ID" value="KAJ8866310.1"/>
    <property type="molecule type" value="Genomic_DNA"/>
</dbReference>
<keyword evidence="2" id="KW-1185">Reference proteome</keyword>
<comment type="caution">
    <text evidence="1">The sequence shown here is derived from an EMBL/GenBank/DDBJ whole genome shotgun (WGS) entry which is preliminary data.</text>
</comment>
<accession>A0ABQ9G1F4</accession>
<reference evidence="1 2" key="1">
    <citation type="submission" date="2023-02" db="EMBL/GenBank/DDBJ databases">
        <title>LHISI_Scaffold_Assembly.</title>
        <authorList>
            <person name="Stuart O.P."/>
            <person name="Cleave R."/>
            <person name="Magrath M.J.L."/>
            <person name="Mikheyev A.S."/>
        </authorList>
    </citation>
    <scope>NUCLEOTIDE SEQUENCE [LARGE SCALE GENOMIC DNA]</scope>
    <source>
        <strain evidence="1">Daus_M_001</strain>
        <tissue evidence="1">Leg muscle</tissue>
    </source>
</reference>
<sequence>MFVVHREVSATIAARHLLTPPVPNVMKAMTAHLLLSTRPTYGLTAVGIANKCALKAHSNDPYSLRPSSARIAVIFSHLSFLCHLSGDTNTESSYFAEGNTCQEKHPGIKLEHCGELSDRVKSECIIEDVDKAKTELSASVLRCKLCNLVSADCNCWLNHEAQSQCEDNSSVIGTHRLQVAPSTHQHRPHEGLDLRNPCGIRGRLLTRIMAAAYLVRPGIGDHVYQNLVRRYRVCADVARRHIEPFL</sequence>
<name>A0ABQ9G1F4_9NEOP</name>
<dbReference type="Proteomes" id="UP001159363">
    <property type="component" value="Chromosome 15"/>
</dbReference>
<organism evidence="1 2">
    <name type="scientific">Dryococelus australis</name>
    <dbReference type="NCBI Taxonomy" id="614101"/>
    <lineage>
        <taxon>Eukaryota</taxon>
        <taxon>Metazoa</taxon>
        <taxon>Ecdysozoa</taxon>
        <taxon>Arthropoda</taxon>
        <taxon>Hexapoda</taxon>
        <taxon>Insecta</taxon>
        <taxon>Pterygota</taxon>
        <taxon>Neoptera</taxon>
        <taxon>Polyneoptera</taxon>
        <taxon>Phasmatodea</taxon>
        <taxon>Verophasmatodea</taxon>
        <taxon>Anareolatae</taxon>
        <taxon>Phasmatidae</taxon>
        <taxon>Eurycanthinae</taxon>
        <taxon>Dryococelus</taxon>
    </lineage>
</organism>
<evidence type="ECO:0000313" key="2">
    <source>
        <dbReference type="Proteomes" id="UP001159363"/>
    </source>
</evidence>